<gene>
    <name evidence="2" type="ORF">ATL17_1332</name>
</gene>
<dbReference type="NCBIfam" id="NF046025">
    <property type="entry name" value="HisPtaseChptCaul"/>
    <property type="match status" value="1"/>
</dbReference>
<dbReference type="Gene3D" id="3.30.565.10">
    <property type="entry name" value="Histidine kinase-like ATPase, C-terminal domain"/>
    <property type="match status" value="1"/>
</dbReference>
<keyword evidence="3" id="KW-1185">Reference proteome</keyword>
<sequence>MADIVQVSGPDLAAMLCSKVCHDLISPVGAIGNGLEVLSDPDQAEMADFAQELINNSAKQARSKLEFARLAFGASSTQGTEIDTRDAEKVAHGYMDGEKADLEWTIEPVLLPKNKVKLLLNMLLIAGSAVPRGGNIVVSLDDAAPEDQGFKIRATGPKTFIPRGNVALLNGTPEDGRIDAQVIQPFYTGLLARESGLKIRLELVDEAVEFDAYAAK</sequence>
<dbReference type="Pfam" id="PF10090">
    <property type="entry name" value="HPTransfase"/>
    <property type="match status" value="1"/>
</dbReference>
<dbReference type="Proteomes" id="UP000295391">
    <property type="component" value="Unassembled WGS sequence"/>
</dbReference>
<dbReference type="Gene3D" id="1.10.287.130">
    <property type="match status" value="1"/>
</dbReference>
<dbReference type="OrthoDB" id="9803702at2"/>
<dbReference type="EMBL" id="SNYR01000001">
    <property type="protein sequence ID" value="TDQ67321.1"/>
    <property type="molecule type" value="Genomic_DNA"/>
</dbReference>
<dbReference type="NCBIfam" id="NF046018">
    <property type="entry name" value="HisPtaseChptBrucRhz"/>
    <property type="match status" value="1"/>
</dbReference>
<feature type="domain" description="Histidine phosphotransferase ChpT C-terminal" evidence="1">
    <location>
        <begin position="84"/>
        <end position="206"/>
    </location>
</feature>
<dbReference type="InterPro" id="IPR036890">
    <property type="entry name" value="HATPase_C_sf"/>
</dbReference>
<organism evidence="2 3">
    <name type="scientific">Maritalea mobilis</name>
    <dbReference type="NCBI Taxonomy" id="483324"/>
    <lineage>
        <taxon>Bacteria</taxon>
        <taxon>Pseudomonadati</taxon>
        <taxon>Pseudomonadota</taxon>
        <taxon>Alphaproteobacteria</taxon>
        <taxon>Hyphomicrobiales</taxon>
        <taxon>Devosiaceae</taxon>
        <taxon>Maritalea</taxon>
    </lineage>
</organism>
<evidence type="ECO:0000313" key="2">
    <source>
        <dbReference type="EMBL" id="TDQ67321.1"/>
    </source>
</evidence>
<name>A0A4R6VUY9_9HYPH</name>
<comment type="caution">
    <text evidence="2">The sequence shown here is derived from an EMBL/GenBank/DDBJ whole genome shotgun (WGS) entry which is preliminary data.</text>
</comment>
<accession>A0A4R6VUY9</accession>
<dbReference type="AlphaFoldDB" id="A0A4R6VUY9"/>
<evidence type="ECO:0000259" key="1">
    <source>
        <dbReference type="Pfam" id="PF10090"/>
    </source>
</evidence>
<protein>
    <submittedName>
        <fullName evidence="2">Histidine phosphotransferase ChpT</fullName>
    </submittedName>
</protein>
<evidence type="ECO:0000313" key="3">
    <source>
        <dbReference type="Proteomes" id="UP000295391"/>
    </source>
</evidence>
<dbReference type="GO" id="GO:0016740">
    <property type="term" value="F:transferase activity"/>
    <property type="evidence" value="ECO:0007669"/>
    <property type="project" value="UniProtKB-KW"/>
</dbReference>
<proteinExistence type="predicted"/>
<keyword evidence="2" id="KW-0808">Transferase</keyword>
<dbReference type="RefSeq" id="WP_133571945.1">
    <property type="nucleotide sequence ID" value="NZ_SNYR01000001.1"/>
</dbReference>
<reference evidence="2 3" key="1">
    <citation type="submission" date="2019-03" db="EMBL/GenBank/DDBJ databases">
        <title>Genomic Encyclopedia of Type Strains, Phase III (KMG-III): the genomes of soil and plant-associated and newly described type strains.</title>
        <authorList>
            <person name="Whitman W."/>
        </authorList>
    </citation>
    <scope>NUCLEOTIDE SEQUENCE [LARGE SCALE GENOMIC DNA]</scope>
    <source>
        <strain evidence="2 3">CGMCC 1.7002</strain>
    </source>
</reference>
<dbReference type="InterPro" id="IPR018762">
    <property type="entry name" value="ChpT_C"/>
</dbReference>